<keyword evidence="2" id="KW-1185">Reference proteome</keyword>
<reference evidence="1 2" key="1">
    <citation type="submission" date="2016-01" db="EMBL/GenBank/DDBJ databases">
        <authorList>
            <person name="Oliw E.H."/>
        </authorList>
    </citation>
    <scope>NUCLEOTIDE SEQUENCE [LARGE SCALE GENOMIC DNA]</scope>
    <source>
        <strain evidence="1 2">DY10</strain>
    </source>
</reference>
<name>A0A1P9WT48_9BACT</name>
<evidence type="ECO:0000313" key="1">
    <source>
        <dbReference type="EMBL" id="AQG78566.1"/>
    </source>
</evidence>
<protein>
    <submittedName>
        <fullName evidence="1">Uncharacterized protein</fullName>
    </submittedName>
</protein>
<dbReference type="EMBL" id="CP014263">
    <property type="protein sequence ID" value="AQG78566.1"/>
    <property type="molecule type" value="Genomic_DNA"/>
</dbReference>
<proteinExistence type="predicted"/>
<dbReference type="RefSeq" id="WP_077130004.1">
    <property type="nucleotide sequence ID" value="NZ_CP014263.1"/>
</dbReference>
<accession>A0A1P9WT48</accession>
<dbReference type="Proteomes" id="UP000187941">
    <property type="component" value="Chromosome"/>
</dbReference>
<dbReference type="AlphaFoldDB" id="A0A1P9WT48"/>
<sequence>MIFTLDPALEETAHALGYQSAIAFARIELSNRAAQKLAFYKSRVELYEQKYGMTYEEFKARVMDPSDTSLKRFGIIEKEDDDFEWEDAVYMAQSYQRKFDALSQL</sequence>
<gene>
    <name evidence="1" type="ORF">AWR27_03935</name>
</gene>
<evidence type="ECO:0000313" key="2">
    <source>
        <dbReference type="Proteomes" id="UP000187941"/>
    </source>
</evidence>
<dbReference type="KEGG" id="smon:AWR27_03935"/>
<organism evidence="1 2">
    <name type="scientific">Spirosoma montaniterrae</name>
    <dbReference type="NCBI Taxonomy" id="1178516"/>
    <lineage>
        <taxon>Bacteria</taxon>
        <taxon>Pseudomonadati</taxon>
        <taxon>Bacteroidota</taxon>
        <taxon>Cytophagia</taxon>
        <taxon>Cytophagales</taxon>
        <taxon>Cytophagaceae</taxon>
        <taxon>Spirosoma</taxon>
    </lineage>
</organism>
<dbReference type="STRING" id="1178516.AWR27_03935"/>
<dbReference type="OrthoDB" id="960713at2"/>